<dbReference type="InterPro" id="IPR032675">
    <property type="entry name" value="LRR_dom_sf"/>
</dbReference>
<name>H6L5Y0_SAPGL</name>
<evidence type="ECO:0000256" key="2">
    <source>
        <dbReference type="ARBA" id="ARBA00022737"/>
    </source>
</evidence>
<dbReference type="InterPro" id="IPR050216">
    <property type="entry name" value="LRR_domain-containing"/>
</dbReference>
<evidence type="ECO:0000313" key="4">
    <source>
        <dbReference type="EMBL" id="AFC26540.1"/>
    </source>
</evidence>
<dbReference type="KEGG" id="sgn:SGRA_3824"/>
<dbReference type="InterPro" id="IPR025875">
    <property type="entry name" value="Leu-rich_rpt_4"/>
</dbReference>
<dbReference type="HOGENOM" id="CLU_1123887_0_0_10"/>
<dbReference type="AlphaFoldDB" id="H6L5Y0"/>
<dbReference type="Pfam" id="PF00560">
    <property type="entry name" value="LRR_1"/>
    <property type="match status" value="1"/>
</dbReference>
<evidence type="ECO:0000256" key="3">
    <source>
        <dbReference type="SAM" id="SignalP"/>
    </source>
</evidence>
<dbReference type="InterPro" id="IPR003591">
    <property type="entry name" value="Leu-rich_rpt_typical-subtyp"/>
</dbReference>
<dbReference type="eggNOG" id="COG4886">
    <property type="taxonomic scope" value="Bacteria"/>
</dbReference>
<protein>
    <submittedName>
        <fullName evidence="4">Small GTP-binding protein</fullName>
    </submittedName>
</protein>
<gene>
    <name evidence="4" type="ordered locus">SGRA_3824</name>
</gene>
<dbReference type="SMART" id="SM00365">
    <property type="entry name" value="LRR_SD22"/>
    <property type="match status" value="3"/>
</dbReference>
<accession>H6L5Y0</accession>
<dbReference type="SMART" id="SM00369">
    <property type="entry name" value="LRR_TYP"/>
    <property type="match status" value="4"/>
</dbReference>
<dbReference type="STRING" id="984262.SGRA_3824"/>
<dbReference type="Gene3D" id="3.80.10.10">
    <property type="entry name" value="Ribonuclease Inhibitor"/>
    <property type="match status" value="2"/>
</dbReference>
<dbReference type="GO" id="GO:0005737">
    <property type="term" value="C:cytoplasm"/>
    <property type="evidence" value="ECO:0007669"/>
    <property type="project" value="TreeGrafter"/>
</dbReference>
<dbReference type="EMBL" id="CP002831">
    <property type="protein sequence ID" value="AFC26540.1"/>
    <property type="molecule type" value="Genomic_DNA"/>
</dbReference>
<keyword evidence="5" id="KW-1185">Reference proteome</keyword>
<dbReference type="PROSITE" id="PS51450">
    <property type="entry name" value="LRR"/>
    <property type="match status" value="2"/>
</dbReference>
<dbReference type="PANTHER" id="PTHR48051">
    <property type="match status" value="1"/>
</dbReference>
<keyword evidence="1" id="KW-0433">Leucine-rich repeat</keyword>
<dbReference type="Pfam" id="PF13855">
    <property type="entry name" value="LRR_8"/>
    <property type="match status" value="1"/>
</dbReference>
<dbReference type="Proteomes" id="UP000007519">
    <property type="component" value="Chromosome"/>
</dbReference>
<keyword evidence="2" id="KW-0677">Repeat</keyword>
<reference evidence="4 5" key="1">
    <citation type="journal article" date="2012" name="Stand. Genomic Sci.">
        <title>Complete genome sequencing and analysis of Saprospira grandis str. Lewin, a predatory marine bacterium.</title>
        <authorList>
            <person name="Saw J.H."/>
            <person name="Yuryev A."/>
            <person name="Kanbe M."/>
            <person name="Hou S."/>
            <person name="Young A.G."/>
            <person name="Aizawa S."/>
            <person name="Alam M."/>
        </authorList>
    </citation>
    <scope>NUCLEOTIDE SEQUENCE [LARGE SCALE GENOMIC DNA]</scope>
    <source>
        <strain evidence="4 5">Lewin</strain>
    </source>
</reference>
<organism evidence="4 5">
    <name type="scientific">Saprospira grandis (strain Lewin)</name>
    <dbReference type="NCBI Taxonomy" id="984262"/>
    <lineage>
        <taxon>Bacteria</taxon>
        <taxon>Pseudomonadati</taxon>
        <taxon>Bacteroidota</taxon>
        <taxon>Saprospiria</taxon>
        <taxon>Saprospirales</taxon>
        <taxon>Saprospiraceae</taxon>
        <taxon>Saprospira</taxon>
    </lineage>
</organism>
<dbReference type="InterPro" id="IPR001611">
    <property type="entry name" value="Leu-rich_rpt"/>
</dbReference>
<dbReference type="PANTHER" id="PTHR48051:SF1">
    <property type="entry name" value="RAS SUPPRESSOR PROTEIN 1"/>
    <property type="match status" value="1"/>
</dbReference>
<feature type="signal peptide" evidence="3">
    <location>
        <begin position="1"/>
        <end position="31"/>
    </location>
</feature>
<evidence type="ECO:0000256" key="1">
    <source>
        <dbReference type="ARBA" id="ARBA00022614"/>
    </source>
</evidence>
<dbReference type="Pfam" id="PF12799">
    <property type="entry name" value="LRR_4"/>
    <property type="match status" value="1"/>
</dbReference>
<keyword evidence="3" id="KW-0732">Signal</keyword>
<feature type="chain" id="PRO_5003604682" evidence="3">
    <location>
        <begin position="32"/>
        <end position="260"/>
    </location>
</feature>
<evidence type="ECO:0000313" key="5">
    <source>
        <dbReference type="Proteomes" id="UP000007519"/>
    </source>
</evidence>
<sequence length="260" mass="30450">MKRFFNIFFHFFQMRLLFGFLLCSAFFSALKAQEFGFVGGKEQTAHDFQTFESLMTALKQADQVKKLDLYYKLDYSQLPQAIAELQELRILYLGHNNLEHLPPTFRKLQKLEELDLGQNPALSIQEIWPELRELKNLRRLFIHRIQIEQLPQDFGQLQQLEWLSLEGNHRLSVESLSALDQCKQLKTLNLAWCNLQSLPSNLANFQQLEELYLNENQLHSIPEGLLALKQLKVLDLSDNELPLEDIETIKTALPQTKIYF</sequence>
<proteinExistence type="predicted"/>
<dbReference type="SUPFAM" id="SSF52047">
    <property type="entry name" value="RNI-like"/>
    <property type="match status" value="1"/>
</dbReference>